<keyword evidence="6" id="KW-1133">Transmembrane helix</keyword>
<feature type="transmembrane region" description="Helical" evidence="6">
    <location>
        <begin position="105"/>
        <end position="130"/>
    </location>
</feature>
<protein>
    <recommendedName>
        <fullName evidence="8">RING-type domain-containing protein</fullName>
    </recommendedName>
</protein>
<evidence type="ECO:0000313" key="9">
    <source>
        <dbReference type="EMBL" id="KAF6267642.1"/>
    </source>
</evidence>
<dbReference type="AlphaFoldDB" id="A0A7J7QUW5"/>
<comment type="caution">
    <text evidence="9">The sequence shown here is derived from an EMBL/GenBank/DDBJ whole genome shotgun (WGS) entry which is preliminary data.</text>
</comment>
<dbReference type="SUPFAM" id="SSF57850">
    <property type="entry name" value="RING/U-box"/>
    <property type="match status" value="1"/>
</dbReference>
<evidence type="ECO:0000256" key="3">
    <source>
        <dbReference type="ARBA" id="ARBA00022833"/>
    </source>
</evidence>
<evidence type="ECO:0000256" key="7">
    <source>
        <dbReference type="SAM" id="SignalP"/>
    </source>
</evidence>
<dbReference type="InterPro" id="IPR001841">
    <property type="entry name" value="Znf_RING"/>
</dbReference>
<sequence>MALQRAVLLAGLLVEVASKSSDSAGQQSQCCVDVVDANTTCPGAGLCGPGCFRRWNADGSASCVRCRNGTHSSSECRGLAGQGEQAPANRSTGTPGRPSPGGPRVAASLFLGTFLVSSGLILAVAGFFYLKRSSKLPRLCYGRNRAPALQPSEAAAMIPPPQSSVRKPRYVRRERPSARDAGPAAVSLVEARVSNRRTRQPSRRDSCDSRGGHLPQEPRLGPARRALPEQNQEPRSLARAGQEHHAPAPLTPGRQLLAMSSRQQVWHTATLPPSLGSPTAPLPRSPSSISDPRSPTTPSSVSGLRSPSSVSGLRSPSSVSGLRSPGSVSGPRSPGSVSGLRSPSSVSGLRSPSSVSGLRSPGSVSGPRSPGSVSGLRSPTTPGSEKVASPLECSICFSGYDNIFKTPKELSCTHVFCLECLARLAAAQPAGRPGSEAVPCPFCRQPTAVPADGAPALRTSRQLQAKMPAHLQREEPVWLEGTKLCCCLPPSAPGLATPGFVCVDVGLSKPPEPALPAPSPSPSGRPRGRLARCWARCGDWKRMALITALLLALFCVVLWPVQCALRTGSLHCLTRPPAIAAPTTVSYPATFPLGPLADD</sequence>
<dbReference type="PROSITE" id="PS50089">
    <property type="entry name" value="ZF_RING_2"/>
    <property type="match status" value="1"/>
</dbReference>
<dbReference type="EMBL" id="JACAGB010000137">
    <property type="protein sequence ID" value="KAF6267642.1"/>
    <property type="molecule type" value="Genomic_DNA"/>
</dbReference>
<proteinExistence type="predicted"/>
<name>A0A7J7QUW5_PIPKU</name>
<dbReference type="Proteomes" id="UP000558488">
    <property type="component" value="Unassembled WGS sequence"/>
</dbReference>
<keyword evidence="6" id="KW-0472">Membrane</keyword>
<dbReference type="Gene3D" id="3.30.40.10">
    <property type="entry name" value="Zinc/RING finger domain, C3HC4 (zinc finger)"/>
    <property type="match status" value="1"/>
</dbReference>
<dbReference type="InterPro" id="IPR027370">
    <property type="entry name" value="Znf-RING_euk"/>
</dbReference>
<dbReference type="InterPro" id="IPR027888">
    <property type="entry name" value="DUF4501"/>
</dbReference>
<feature type="compositionally biased region" description="Basic and acidic residues" evidence="5">
    <location>
        <begin position="202"/>
        <end position="211"/>
    </location>
</feature>
<dbReference type="SMART" id="SM00184">
    <property type="entry name" value="RING"/>
    <property type="match status" value="1"/>
</dbReference>
<evidence type="ECO:0000256" key="2">
    <source>
        <dbReference type="ARBA" id="ARBA00022771"/>
    </source>
</evidence>
<dbReference type="InterPro" id="IPR013083">
    <property type="entry name" value="Znf_RING/FYVE/PHD"/>
</dbReference>
<dbReference type="PANTHER" id="PTHR16247">
    <property type="entry name" value="RIKEN CDNA 9430015G10 GENE"/>
    <property type="match status" value="1"/>
</dbReference>
<evidence type="ECO:0000256" key="1">
    <source>
        <dbReference type="ARBA" id="ARBA00022723"/>
    </source>
</evidence>
<feature type="signal peptide" evidence="7">
    <location>
        <begin position="1"/>
        <end position="18"/>
    </location>
</feature>
<dbReference type="GO" id="GO:0008270">
    <property type="term" value="F:zinc ion binding"/>
    <property type="evidence" value="ECO:0007669"/>
    <property type="project" value="UniProtKB-KW"/>
</dbReference>
<feature type="region of interest" description="Disordered" evidence="5">
    <location>
        <begin position="269"/>
        <end position="387"/>
    </location>
</feature>
<keyword evidence="1" id="KW-0479">Metal-binding</keyword>
<feature type="compositionally biased region" description="Low complexity" evidence="5">
    <location>
        <begin position="285"/>
        <end position="379"/>
    </location>
</feature>
<evidence type="ECO:0000256" key="5">
    <source>
        <dbReference type="SAM" id="MobiDB-lite"/>
    </source>
</evidence>
<feature type="domain" description="RING-type" evidence="8">
    <location>
        <begin position="393"/>
        <end position="444"/>
    </location>
</feature>
<evidence type="ECO:0000259" key="8">
    <source>
        <dbReference type="PROSITE" id="PS50089"/>
    </source>
</evidence>
<dbReference type="CDD" id="cd16556">
    <property type="entry name" value="RING-HC_RNF183-like"/>
    <property type="match status" value="1"/>
</dbReference>
<feature type="transmembrane region" description="Helical" evidence="6">
    <location>
        <begin position="543"/>
        <end position="561"/>
    </location>
</feature>
<dbReference type="PANTHER" id="PTHR16247:SF0">
    <property type="entry name" value="RIKEN CDNA 9430015G10 GENE"/>
    <property type="match status" value="1"/>
</dbReference>
<feature type="region of interest" description="Disordered" evidence="5">
    <location>
        <begin position="152"/>
        <end position="251"/>
    </location>
</feature>
<dbReference type="PROSITE" id="PS00518">
    <property type="entry name" value="ZF_RING_1"/>
    <property type="match status" value="1"/>
</dbReference>
<accession>A0A7J7QUW5</accession>
<dbReference type="Pfam" id="PF14946">
    <property type="entry name" value="DUF4501"/>
    <property type="match status" value="1"/>
</dbReference>
<feature type="chain" id="PRO_5029770797" description="RING-type domain-containing protein" evidence="7">
    <location>
        <begin position="19"/>
        <end position="599"/>
    </location>
</feature>
<evidence type="ECO:0000313" key="10">
    <source>
        <dbReference type="Proteomes" id="UP000558488"/>
    </source>
</evidence>
<keyword evidence="10" id="KW-1185">Reference proteome</keyword>
<keyword evidence="3" id="KW-0862">Zinc</keyword>
<dbReference type="Pfam" id="PF13445">
    <property type="entry name" value="zf-RING_UBOX"/>
    <property type="match status" value="1"/>
</dbReference>
<keyword evidence="7" id="KW-0732">Signal</keyword>
<organism evidence="9 10">
    <name type="scientific">Pipistrellus kuhlii</name>
    <name type="common">Kuhl's pipistrelle</name>
    <dbReference type="NCBI Taxonomy" id="59472"/>
    <lineage>
        <taxon>Eukaryota</taxon>
        <taxon>Metazoa</taxon>
        <taxon>Chordata</taxon>
        <taxon>Craniata</taxon>
        <taxon>Vertebrata</taxon>
        <taxon>Euteleostomi</taxon>
        <taxon>Mammalia</taxon>
        <taxon>Eutheria</taxon>
        <taxon>Laurasiatheria</taxon>
        <taxon>Chiroptera</taxon>
        <taxon>Yangochiroptera</taxon>
        <taxon>Vespertilionidae</taxon>
        <taxon>Pipistrellus</taxon>
    </lineage>
</organism>
<reference evidence="9 10" key="1">
    <citation type="journal article" date="2020" name="Nature">
        <title>Six reference-quality genomes reveal evolution of bat adaptations.</title>
        <authorList>
            <person name="Jebb D."/>
            <person name="Huang Z."/>
            <person name="Pippel M."/>
            <person name="Hughes G.M."/>
            <person name="Lavrichenko K."/>
            <person name="Devanna P."/>
            <person name="Winkler S."/>
            <person name="Jermiin L.S."/>
            <person name="Skirmuntt E.C."/>
            <person name="Katzourakis A."/>
            <person name="Burkitt-Gray L."/>
            <person name="Ray D.A."/>
            <person name="Sullivan K.A.M."/>
            <person name="Roscito J.G."/>
            <person name="Kirilenko B.M."/>
            <person name="Davalos L.M."/>
            <person name="Corthals A.P."/>
            <person name="Power M.L."/>
            <person name="Jones G."/>
            <person name="Ransome R.D."/>
            <person name="Dechmann D.K.N."/>
            <person name="Locatelli A.G."/>
            <person name="Puechmaille S.J."/>
            <person name="Fedrigo O."/>
            <person name="Jarvis E.D."/>
            <person name="Hiller M."/>
            <person name="Vernes S.C."/>
            <person name="Myers E.W."/>
            <person name="Teeling E.C."/>
        </authorList>
    </citation>
    <scope>NUCLEOTIDE SEQUENCE [LARGE SCALE GENOMIC DNA]</scope>
    <source>
        <strain evidence="9">MPipKuh1</strain>
        <tissue evidence="9">Flight muscle</tissue>
    </source>
</reference>
<dbReference type="InterPro" id="IPR017907">
    <property type="entry name" value="Znf_RING_CS"/>
</dbReference>
<keyword evidence="2 4" id="KW-0863">Zinc-finger</keyword>
<keyword evidence="6" id="KW-0812">Transmembrane</keyword>
<feature type="region of interest" description="Disordered" evidence="5">
    <location>
        <begin position="74"/>
        <end position="102"/>
    </location>
</feature>
<evidence type="ECO:0000256" key="4">
    <source>
        <dbReference type="PROSITE-ProRule" id="PRU00175"/>
    </source>
</evidence>
<gene>
    <name evidence="9" type="ORF">mPipKuh1_008351</name>
</gene>
<evidence type="ECO:0000256" key="6">
    <source>
        <dbReference type="SAM" id="Phobius"/>
    </source>
</evidence>